<dbReference type="OrthoDB" id="1644322at2"/>
<keyword evidence="2" id="KW-1185">Reference proteome</keyword>
<evidence type="ECO:0008006" key="3">
    <source>
        <dbReference type="Google" id="ProtNLM"/>
    </source>
</evidence>
<dbReference type="EMBL" id="LSBA01000005">
    <property type="protein sequence ID" value="KXZ22292.1"/>
    <property type="molecule type" value="Genomic_DNA"/>
</dbReference>
<dbReference type="InterPro" id="IPR014962">
    <property type="entry name" value="YolD"/>
</dbReference>
<dbReference type="AlphaFoldDB" id="A0A150FAM1"/>
<dbReference type="Proteomes" id="UP000075430">
    <property type="component" value="Unassembled WGS sequence"/>
</dbReference>
<evidence type="ECO:0000313" key="2">
    <source>
        <dbReference type="Proteomes" id="UP000075430"/>
    </source>
</evidence>
<name>A0A150FAM1_9BACI</name>
<evidence type="ECO:0000313" key="1">
    <source>
        <dbReference type="EMBL" id="KXZ22292.1"/>
    </source>
</evidence>
<reference evidence="2" key="1">
    <citation type="submission" date="2016-02" db="EMBL/GenBank/DDBJ databases">
        <authorList>
            <person name="Dunlap C."/>
        </authorList>
    </citation>
    <scope>NUCLEOTIDE SEQUENCE [LARGE SCALE GENOMIC DNA]</scope>
    <source>
        <strain evidence="2">NRRL B-41092</strain>
    </source>
</reference>
<accession>A0A150FAM1</accession>
<protein>
    <recommendedName>
        <fullName evidence="3">YolD-like family protein</fullName>
    </recommendedName>
</protein>
<sequence length="110" mass="12788">MLRDRGAIKWTSMMLPEHLTQLKQDLLDVSKIEKPSLDEQQIEEIDILVSEAMALNKELKFKLFKEGVAEDLIGTVQYLNYEQHKLHVKDHNDQTVYITMNDIIGVAYND</sequence>
<gene>
    <name evidence="1" type="ORF">AXI58_09865</name>
</gene>
<proteinExistence type="predicted"/>
<dbReference type="RefSeq" id="WP_061520637.1">
    <property type="nucleotide sequence ID" value="NZ_JARLZY010000019.1"/>
</dbReference>
<comment type="caution">
    <text evidence="1">The sequence shown here is derived from an EMBL/GenBank/DDBJ whole genome shotgun (WGS) entry which is preliminary data.</text>
</comment>
<dbReference type="PANTHER" id="PTHR40051:SF1">
    <property type="entry name" value="YOLD-LIKE FAMILY PROTEIN"/>
    <property type="match status" value="1"/>
</dbReference>
<organism evidence="1 2">
    <name type="scientific">Bacillus nakamurai</name>
    <dbReference type="NCBI Taxonomy" id="1793963"/>
    <lineage>
        <taxon>Bacteria</taxon>
        <taxon>Bacillati</taxon>
        <taxon>Bacillota</taxon>
        <taxon>Bacilli</taxon>
        <taxon>Bacillales</taxon>
        <taxon>Bacillaceae</taxon>
        <taxon>Bacillus</taxon>
    </lineage>
</organism>
<dbReference type="PANTHER" id="PTHR40051">
    <property type="entry name" value="IG HYPOTHETICAL 15966"/>
    <property type="match status" value="1"/>
</dbReference>
<dbReference type="Pfam" id="PF08863">
    <property type="entry name" value="YolD"/>
    <property type="match status" value="1"/>
</dbReference>
<dbReference type="STRING" id="1793963.AXI58_09865"/>